<feature type="region of interest" description="Disordered" evidence="1">
    <location>
        <begin position="25"/>
        <end position="96"/>
    </location>
</feature>
<evidence type="ECO:0000256" key="1">
    <source>
        <dbReference type="SAM" id="MobiDB-lite"/>
    </source>
</evidence>
<name>A0A5J4VVQ4_9EUKA</name>
<proteinExistence type="predicted"/>
<evidence type="ECO:0000313" key="2">
    <source>
        <dbReference type="EMBL" id="KAA6386784.1"/>
    </source>
</evidence>
<dbReference type="Proteomes" id="UP000324800">
    <property type="component" value="Unassembled WGS sequence"/>
</dbReference>
<feature type="compositionally biased region" description="Polar residues" evidence="1">
    <location>
        <begin position="86"/>
        <end position="96"/>
    </location>
</feature>
<accession>A0A5J4VVQ4</accession>
<feature type="compositionally biased region" description="Low complexity" evidence="1">
    <location>
        <begin position="41"/>
        <end position="61"/>
    </location>
</feature>
<protein>
    <submittedName>
        <fullName evidence="2">Uncharacterized protein</fullName>
    </submittedName>
</protein>
<evidence type="ECO:0000313" key="3">
    <source>
        <dbReference type="Proteomes" id="UP000324800"/>
    </source>
</evidence>
<dbReference type="AlphaFoldDB" id="A0A5J4VVQ4"/>
<reference evidence="2 3" key="1">
    <citation type="submission" date="2019-03" db="EMBL/GenBank/DDBJ databases">
        <title>Single cell metagenomics reveals metabolic interactions within the superorganism composed of flagellate Streblomastix strix and complex community of Bacteroidetes bacteria on its surface.</title>
        <authorList>
            <person name="Treitli S.C."/>
            <person name="Kolisko M."/>
            <person name="Husnik F."/>
            <person name="Keeling P."/>
            <person name="Hampl V."/>
        </authorList>
    </citation>
    <scope>NUCLEOTIDE SEQUENCE [LARGE SCALE GENOMIC DNA]</scope>
    <source>
        <strain evidence="2">ST1C</strain>
    </source>
</reference>
<sequence length="217" mass="25205">MAKMLYRISKFPRVLVLHLKRFGGQIKQGTPSKSPNRKKYSPQQSPLKQQLDKQQQIQYSSNASVTNPSSQTSIPAQEQDKADVKSTPSKQPQSSALVNQQVDLAFQFPPTQFNSPEQQAVPFPQSPPHTKNEHMTKIEEHVEFPLILDLSKYMYIHEEYDQERDIDIDIQMEEYEQTDKVIKMEKAVIKQQVDNLQEISNFISKIRYQRQTLEKGK</sequence>
<organism evidence="2 3">
    <name type="scientific">Streblomastix strix</name>
    <dbReference type="NCBI Taxonomy" id="222440"/>
    <lineage>
        <taxon>Eukaryota</taxon>
        <taxon>Metamonada</taxon>
        <taxon>Preaxostyla</taxon>
        <taxon>Oxymonadida</taxon>
        <taxon>Streblomastigidae</taxon>
        <taxon>Streblomastix</taxon>
    </lineage>
</organism>
<feature type="compositionally biased region" description="Polar residues" evidence="1">
    <location>
        <begin position="62"/>
        <end position="76"/>
    </location>
</feature>
<gene>
    <name evidence="2" type="ORF">EZS28_017689</name>
</gene>
<dbReference type="EMBL" id="SNRW01004653">
    <property type="protein sequence ID" value="KAA6386784.1"/>
    <property type="molecule type" value="Genomic_DNA"/>
</dbReference>
<comment type="caution">
    <text evidence="2">The sequence shown here is derived from an EMBL/GenBank/DDBJ whole genome shotgun (WGS) entry which is preliminary data.</text>
</comment>